<dbReference type="STRING" id="1300222.I532_20996"/>
<keyword evidence="3" id="KW-1185">Reference proteome</keyword>
<comment type="caution">
    <text evidence="2">The sequence shown here is derived from an EMBL/GenBank/DDBJ whole genome shotgun (WGS) entry which is preliminary data.</text>
</comment>
<dbReference type="InterPro" id="IPR002591">
    <property type="entry name" value="Phosphodiest/P_Trfase"/>
</dbReference>
<evidence type="ECO:0008006" key="4">
    <source>
        <dbReference type="Google" id="ProtNLM"/>
    </source>
</evidence>
<name>M8E5T0_9BACL</name>
<dbReference type="RefSeq" id="WP_003390828.1">
    <property type="nucleotide sequence ID" value="NZ_APBN01000012.1"/>
</dbReference>
<proteinExistence type="predicted"/>
<dbReference type="Gene3D" id="3.40.720.10">
    <property type="entry name" value="Alkaline Phosphatase, subunit A"/>
    <property type="match status" value="1"/>
</dbReference>
<protein>
    <recommendedName>
        <fullName evidence="4">Type I phosphodiesterase/nucleotide pyrophosphatase</fullName>
    </recommendedName>
</protein>
<dbReference type="InterPro" id="IPR017850">
    <property type="entry name" value="Alkaline_phosphatase_core_sf"/>
</dbReference>
<feature type="chain" id="PRO_5039184232" description="Type I phosphodiesterase/nucleotide pyrophosphatase" evidence="1">
    <location>
        <begin position="23"/>
        <end position="536"/>
    </location>
</feature>
<gene>
    <name evidence="2" type="ORF">I532_20996</name>
</gene>
<feature type="signal peptide" evidence="1">
    <location>
        <begin position="1"/>
        <end position="22"/>
    </location>
</feature>
<dbReference type="PATRIC" id="fig|1300222.3.peg.4419"/>
<accession>M8E5T0</accession>
<dbReference type="PANTHER" id="PTHR10151:SF120">
    <property type="entry name" value="BIS(5'-ADENOSYL)-TRIPHOSPHATASE"/>
    <property type="match status" value="1"/>
</dbReference>
<organism evidence="2 3">
    <name type="scientific">Brevibacillus borstelensis AK1</name>
    <dbReference type="NCBI Taxonomy" id="1300222"/>
    <lineage>
        <taxon>Bacteria</taxon>
        <taxon>Bacillati</taxon>
        <taxon>Bacillota</taxon>
        <taxon>Bacilli</taxon>
        <taxon>Bacillales</taxon>
        <taxon>Paenibacillaceae</taxon>
        <taxon>Brevibacillus</taxon>
    </lineage>
</organism>
<reference evidence="2 3" key="1">
    <citation type="submission" date="2013-03" db="EMBL/GenBank/DDBJ databases">
        <title>Assembly of a new bacterial strain Brevibacillus borstelensis AK1.</title>
        <authorList>
            <person name="Rajan I."/>
            <person name="PoliReddy D."/>
            <person name="Sugumar T."/>
            <person name="Rathinam K."/>
            <person name="Alqarawi S."/>
            <person name="Khalil A.B."/>
            <person name="Sivakumar N."/>
        </authorList>
    </citation>
    <scope>NUCLEOTIDE SEQUENCE [LARGE SCALE GENOMIC DNA]</scope>
    <source>
        <strain evidence="2 3">AK1</strain>
    </source>
</reference>
<dbReference type="AlphaFoldDB" id="M8E5T0"/>
<dbReference type="PANTHER" id="PTHR10151">
    <property type="entry name" value="ECTONUCLEOTIDE PYROPHOSPHATASE/PHOSPHODIESTERASE"/>
    <property type="match status" value="1"/>
</dbReference>
<dbReference type="OrthoDB" id="2381338at2"/>
<dbReference type="SUPFAM" id="SSF53649">
    <property type="entry name" value="Alkaline phosphatase-like"/>
    <property type="match status" value="1"/>
</dbReference>
<evidence type="ECO:0000256" key="1">
    <source>
        <dbReference type="SAM" id="SignalP"/>
    </source>
</evidence>
<keyword evidence="1" id="KW-0732">Signal</keyword>
<dbReference type="GO" id="GO:0016787">
    <property type="term" value="F:hydrolase activity"/>
    <property type="evidence" value="ECO:0007669"/>
    <property type="project" value="UniProtKB-ARBA"/>
</dbReference>
<dbReference type="PROSITE" id="PS51257">
    <property type="entry name" value="PROKAR_LIPOPROTEIN"/>
    <property type="match status" value="1"/>
</dbReference>
<sequence>MPVKRKSLLLALSFVLMLSAIAACAKPHIQQELPLSGENRSADSRPKVIMLLVDSLQSAAIDRLMQANKLPAIGFLIKNGVYKRDVISSFPTMSVTIDSSMLTGTYPDEHNIPGLLWFHPSERRIVNYGDGQRAVWQQGPVNLLTDTLMNLNQVHLSKRVRTLHEELHQAGFTSASINGLIYRGNVPHQLVFPNELLRLVMGSSRVNVMGPNLLGFGALSKVSPAPLPTGPAHAYGFHDEYTLQSLLQLIKEGTLPDVTFAYFPDLDGKLHKKGPADVSGVLEVDERLQRLLNAFGDWERALRDHVFILLGDSGVTATVAKKKTAVIDLDELMQARGYRNTPLGRTAAPDDDVAIAVNGRMCYVYSLSQRAPLAALVSLFASDPRIDLVAWKEQGWIYVRRGGSERWLRYREGQAYRDEFGKLWDVEGDWSVLGLAVHGKERRIGSPEYPDAFSRLKGSLDSHQGEFLVATAMPGTELHVNRSPNHPGGGNHGSLHREDSLAPMIVTGKGRLPSLPERQVEIKSFVLSLIQIQRKW</sequence>
<dbReference type="Pfam" id="PF01663">
    <property type="entry name" value="Phosphodiest"/>
    <property type="match status" value="1"/>
</dbReference>
<dbReference type="EMBL" id="APBN01000012">
    <property type="protein sequence ID" value="EMT50830.1"/>
    <property type="molecule type" value="Genomic_DNA"/>
</dbReference>
<evidence type="ECO:0000313" key="2">
    <source>
        <dbReference type="EMBL" id="EMT50830.1"/>
    </source>
</evidence>
<dbReference type="Proteomes" id="UP000012081">
    <property type="component" value="Unassembled WGS sequence"/>
</dbReference>
<evidence type="ECO:0000313" key="3">
    <source>
        <dbReference type="Proteomes" id="UP000012081"/>
    </source>
</evidence>